<comment type="caution">
    <text evidence="2">The sequence shown here is derived from an EMBL/GenBank/DDBJ whole genome shotgun (WGS) entry which is preliminary data.</text>
</comment>
<keyword evidence="3" id="KW-1185">Reference proteome</keyword>
<dbReference type="RefSeq" id="WP_134365601.1">
    <property type="nucleotide sequence ID" value="NZ_SOFY01000070.1"/>
</dbReference>
<name>A0AAQ2HF62_9MICO</name>
<keyword evidence="1" id="KW-0812">Transmembrane</keyword>
<evidence type="ECO:0000256" key="1">
    <source>
        <dbReference type="SAM" id="Phobius"/>
    </source>
</evidence>
<evidence type="ECO:0000313" key="3">
    <source>
        <dbReference type="Proteomes" id="UP000297403"/>
    </source>
</evidence>
<sequence>MTLTSPRGHILRILEGSASDVDSRGRNLVALGDTMDSTARALREISEGTTQIAESVDKVRKVAGEINGDLSKAAVRYRMTGETLKGYAAALKAAQDTIHPLIDDIETAHSVAEDRRDTADSASRALSGLDTTWLWETEPTPQDRAQAVSADDAAASSARSADNNLDGLWDTFESAFSVWAEAYDDAVGGIDTAMDTAGNNDTWVEDLTKFLDTISSVLLVLAVVALFLTGPIALFVMALVVVLSVVSLIGHVTLAATGNGSWVDVGLDVFGLVTFGIGAAGAKSVSAVLRGPEMRAVFAGGRDSVQVGLRAAMPTSNWRLVNRFRDVQAFAGSRLQTIPPFFNNPWNTLRGGSANVGQYMGFRNNIDETFGHLPEVAEWVRGAGREGVPVLREQVKNVALSGGGTLVAAYDKIAGTFDQGYISFKNSVVS</sequence>
<dbReference type="AlphaFoldDB" id="A0AAQ2HF62"/>
<gene>
    <name evidence="2" type="ORF">E3O49_13265</name>
</gene>
<keyword evidence="1" id="KW-1133">Transmembrane helix</keyword>
<feature type="transmembrane region" description="Helical" evidence="1">
    <location>
        <begin position="269"/>
        <end position="289"/>
    </location>
</feature>
<proteinExistence type="predicted"/>
<evidence type="ECO:0000313" key="2">
    <source>
        <dbReference type="EMBL" id="TFC43424.1"/>
    </source>
</evidence>
<dbReference type="Proteomes" id="UP000297403">
    <property type="component" value="Unassembled WGS sequence"/>
</dbReference>
<organism evidence="2 3">
    <name type="scientific">Cryobacterium shii</name>
    <dbReference type="NCBI Taxonomy" id="1259235"/>
    <lineage>
        <taxon>Bacteria</taxon>
        <taxon>Bacillati</taxon>
        <taxon>Actinomycetota</taxon>
        <taxon>Actinomycetes</taxon>
        <taxon>Micrococcales</taxon>
        <taxon>Microbacteriaceae</taxon>
        <taxon>Cryobacterium</taxon>
    </lineage>
</organism>
<feature type="transmembrane region" description="Helical" evidence="1">
    <location>
        <begin position="217"/>
        <end position="249"/>
    </location>
</feature>
<dbReference type="EMBL" id="SOFY01000070">
    <property type="protein sequence ID" value="TFC43424.1"/>
    <property type="molecule type" value="Genomic_DNA"/>
</dbReference>
<keyword evidence="1" id="KW-0472">Membrane</keyword>
<accession>A0AAQ2HF62</accession>
<reference evidence="2 3" key="1">
    <citation type="submission" date="2019-03" db="EMBL/GenBank/DDBJ databases">
        <title>Genomics of glacier-inhabiting Cryobacterium strains.</title>
        <authorList>
            <person name="Liu Q."/>
            <person name="Xin Y.-H."/>
        </authorList>
    </citation>
    <scope>NUCLEOTIDE SEQUENCE [LARGE SCALE GENOMIC DNA]</scope>
    <source>
        <strain evidence="3">TMT1-22</strain>
    </source>
</reference>
<protein>
    <submittedName>
        <fullName evidence="2">Uncharacterized protein</fullName>
    </submittedName>
</protein>